<evidence type="ECO:0000259" key="2">
    <source>
        <dbReference type="PROSITE" id="PS50048"/>
    </source>
</evidence>
<dbReference type="Proteomes" id="UP000054279">
    <property type="component" value="Unassembled WGS sequence"/>
</dbReference>
<feature type="compositionally biased region" description="Basic and acidic residues" evidence="1">
    <location>
        <begin position="101"/>
        <end position="111"/>
    </location>
</feature>
<feature type="region of interest" description="Disordered" evidence="1">
    <location>
        <begin position="316"/>
        <end position="390"/>
    </location>
</feature>
<dbReference type="EMBL" id="KN837198">
    <property type="protein sequence ID" value="KIJ34523.1"/>
    <property type="molecule type" value="Genomic_DNA"/>
</dbReference>
<feature type="compositionally biased region" description="Acidic residues" evidence="1">
    <location>
        <begin position="380"/>
        <end position="390"/>
    </location>
</feature>
<dbReference type="SUPFAM" id="SSF57701">
    <property type="entry name" value="Zn2/Cys6 DNA-binding domain"/>
    <property type="match status" value="1"/>
</dbReference>
<sequence length="390" mass="44750">MSAAASSSKNTTSSAILYKKAKDVLRLPTVEKSDSRRMLSGFKVVAGFNTRRDLRRNKEWDGYSEMEWEALVNGYWQVYDKEFKELEELYVGLVRKEAVEKESQRKSDEKKKKNKPAVPVVLGPETDDSESEPNLAFLETCIGCERAKVHCNFTHPVNGKKVACDRCVHHKTNCTYRNLNDYILQQKLKKIGSTLVNLDIEAGNRNRLEAEGLYYKYHQQMLDGLHWSMEQLMKCDKLDLRLQTLEHCYQDDTSVPDDLQDGIFRSHDQVIDRYNKVATVCGAQMRRISLRYKLGKAFVTQVMLLDRYGDVVFEEDVEPGPSKRAREEDDAEPGPSKRVRVEEHLESGEKGMEELVEKEVGPDPTPVIDKGKGKEKEMVPEENGDETMKE</sequence>
<evidence type="ECO:0000256" key="1">
    <source>
        <dbReference type="SAM" id="MobiDB-lite"/>
    </source>
</evidence>
<dbReference type="InterPro" id="IPR036864">
    <property type="entry name" value="Zn2-C6_fun-type_DNA-bd_sf"/>
</dbReference>
<dbReference type="AlphaFoldDB" id="A0A0C9TW04"/>
<organism evidence="3 4">
    <name type="scientific">Sphaerobolus stellatus (strain SS14)</name>
    <dbReference type="NCBI Taxonomy" id="990650"/>
    <lineage>
        <taxon>Eukaryota</taxon>
        <taxon>Fungi</taxon>
        <taxon>Dikarya</taxon>
        <taxon>Basidiomycota</taxon>
        <taxon>Agaricomycotina</taxon>
        <taxon>Agaricomycetes</taxon>
        <taxon>Phallomycetidae</taxon>
        <taxon>Geastrales</taxon>
        <taxon>Sphaerobolaceae</taxon>
        <taxon>Sphaerobolus</taxon>
    </lineage>
</organism>
<dbReference type="CDD" id="cd00067">
    <property type="entry name" value="GAL4"/>
    <property type="match status" value="1"/>
</dbReference>
<reference evidence="3 4" key="1">
    <citation type="submission" date="2014-06" db="EMBL/GenBank/DDBJ databases">
        <title>Evolutionary Origins and Diversification of the Mycorrhizal Mutualists.</title>
        <authorList>
            <consortium name="DOE Joint Genome Institute"/>
            <consortium name="Mycorrhizal Genomics Consortium"/>
            <person name="Kohler A."/>
            <person name="Kuo A."/>
            <person name="Nagy L.G."/>
            <person name="Floudas D."/>
            <person name="Copeland A."/>
            <person name="Barry K.W."/>
            <person name="Cichocki N."/>
            <person name="Veneault-Fourrey C."/>
            <person name="LaButti K."/>
            <person name="Lindquist E.A."/>
            <person name="Lipzen A."/>
            <person name="Lundell T."/>
            <person name="Morin E."/>
            <person name="Murat C."/>
            <person name="Riley R."/>
            <person name="Ohm R."/>
            <person name="Sun H."/>
            <person name="Tunlid A."/>
            <person name="Henrissat B."/>
            <person name="Grigoriev I.V."/>
            <person name="Hibbett D.S."/>
            <person name="Martin F."/>
        </authorList>
    </citation>
    <scope>NUCLEOTIDE SEQUENCE [LARGE SCALE GENOMIC DNA]</scope>
    <source>
        <strain evidence="3 4">SS14</strain>
    </source>
</reference>
<accession>A0A0C9TW04</accession>
<keyword evidence="4" id="KW-1185">Reference proteome</keyword>
<feature type="compositionally biased region" description="Basic and acidic residues" evidence="1">
    <location>
        <begin position="369"/>
        <end position="379"/>
    </location>
</feature>
<dbReference type="GO" id="GO:0000981">
    <property type="term" value="F:DNA-binding transcription factor activity, RNA polymerase II-specific"/>
    <property type="evidence" value="ECO:0007669"/>
    <property type="project" value="InterPro"/>
</dbReference>
<evidence type="ECO:0000313" key="4">
    <source>
        <dbReference type="Proteomes" id="UP000054279"/>
    </source>
</evidence>
<gene>
    <name evidence="3" type="ORF">M422DRAFT_263297</name>
</gene>
<dbReference type="GO" id="GO:0008270">
    <property type="term" value="F:zinc ion binding"/>
    <property type="evidence" value="ECO:0007669"/>
    <property type="project" value="InterPro"/>
</dbReference>
<feature type="domain" description="Zn(2)-C6 fungal-type" evidence="2">
    <location>
        <begin position="140"/>
        <end position="176"/>
    </location>
</feature>
<feature type="compositionally biased region" description="Basic and acidic residues" evidence="1">
    <location>
        <begin position="339"/>
        <end position="361"/>
    </location>
</feature>
<evidence type="ECO:0000313" key="3">
    <source>
        <dbReference type="EMBL" id="KIJ34523.1"/>
    </source>
</evidence>
<protein>
    <recommendedName>
        <fullName evidence="2">Zn(2)-C6 fungal-type domain-containing protein</fullName>
    </recommendedName>
</protein>
<dbReference type="PROSITE" id="PS50048">
    <property type="entry name" value="ZN2_CY6_FUNGAL_2"/>
    <property type="match status" value="1"/>
</dbReference>
<name>A0A0C9TW04_SPHS4</name>
<feature type="region of interest" description="Disordered" evidence="1">
    <location>
        <begin position="101"/>
        <end position="131"/>
    </location>
</feature>
<dbReference type="HOGENOM" id="CLU_061024_0_0_1"/>
<proteinExistence type="predicted"/>
<dbReference type="InterPro" id="IPR001138">
    <property type="entry name" value="Zn2Cys6_DnaBD"/>
</dbReference>